<protein>
    <submittedName>
        <fullName evidence="2">CoA-transferase</fullName>
    </submittedName>
</protein>
<dbReference type="PANTHER" id="PTHR43293:SF3">
    <property type="entry name" value="CHOLESTEROL RING-CLEAVING HYDROLASE IPDB SUBUNIT"/>
    <property type="match status" value="1"/>
</dbReference>
<dbReference type="EMBL" id="CP109535">
    <property type="protein sequence ID" value="WTY99292.1"/>
    <property type="molecule type" value="Genomic_DNA"/>
</dbReference>
<dbReference type="AlphaFoldDB" id="A0AAU3H343"/>
<reference evidence="2" key="1">
    <citation type="submission" date="2022-10" db="EMBL/GenBank/DDBJ databases">
        <title>The complete genomes of actinobacterial strains from the NBC collection.</title>
        <authorList>
            <person name="Joergensen T.S."/>
            <person name="Alvarez Arevalo M."/>
            <person name="Sterndorff E.B."/>
            <person name="Faurdal D."/>
            <person name="Vuksanovic O."/>
            <person name="Mourched A.-S."/>
            <person name="Charusanti P."/>
            <person name="Shaw S."/>
            <person name="Blin K."/>
            <person name="Weber T."/>
        </authorList>
    </citation>
    <scope>NUCLEOTIDE SEQUENCE</scope>
    <source>
        <strain evidence="2">NBC_01401</strain>
    </source>
</reference>
<comment type="similarity">
    <text evidence="1">Belongs to the 3-oxoacid CoA-transferase subunit B family.</text>
</comment>
<dbReference type="SMART" id="SM00882">
    <property type="entry name" value="CoA_trans"/>
    <property type="match status" value="1"/>
</dbReference>
<gene>
    <name evidence="2" type="ORF">OG626_32515</name>
</gene>
<sequence>MSGTETTGITTSRAEYCVVACADAWRDAGEILASPMGTVPAIGARLAKLTFSPELLLTDGEAQLMGDTPAVGSQPGSVEGWLPFRQHLTLTATGRRHVMMGASQIDRHGNQNISCIGDWARPTRQLLGVRGAPVNTLNNPTSYWIPKHSARVFVEQVDMVSGVGYERAAAAGPSATRYHRIPEVVSNLGVFDFETPGRTMRLRSVHPGVSIEQVTEATGFTLAIPDEVPYTREPTESELRLIREVIDPKGLREREVPA</sequence>
<dbReference type="GO" id="GO:0008410">
    <property type="term" value="F:CoA-transferase activity"/>
    <property type="evidence" value="ECO:0007669"/>
    <property type="project" value="InterPro"/>
</dbReference>
<dbReference type="Gene3D" id="3.40.1080.10">
    <property type="entry name" value="Glutaconate Coenzyme A-transferase"/>
    <property type="match status" value="1"/>
</dbReference>
<dbReference type="InterPro" id="IPR037171">
    <property type="entry name" value="NagB/RpiA_transferase-like"/>
</dbReference>
<dbReference type="Pfam" id="PF01144">
    <property type="entry name" value="CoA_trans"/>
    <property type="match status" value="1"/>
</dbReference>
<proteinExistence type="inferred from homology"/>
<accession>A0AAU3H343</accession>
<evidence type="ECO:0000313" key="2">
    <source>
        <dbReference type="EMBL" id="WTY99292.1"/>
    </source>
</evidence>
<name>A0AAU3H343_9ACTN</name>
<organism evidence="2">
    <name type="scientific">Streptomyces sp. NBC_01401</name>
    <dbReference type="NCBI Taxonomy" id="2903854"/>
    <lineage>
        <taxon>Bacteria</taxon>
        <taxon>Bacillati</taxon>
        <taxon>Actinomycetota</taxon>
        <taxon>Actinomycetes</taxon>
        <taxon>Kitasatosporales</taxon>
        <taxon>Streptomycetaceae</taxon>
        <taxon>Streptomyces</taxon>
    </lineage>
</organism>
<dbReference type="InterPro" id="IPR004165">
    <property type="entry name" value="CoA_trans_fam_I"/>
</dbReference>
<dbReference type="PANTHER" id="PTHR43293">
    <property type="entry name" value="ACETATE COA-TRANSFERASE YDIF"/>
    <property type="match status" value="1"/>
</dbReference>
<evidence type="ECO:0000256" key="1">
    <source>
        <dbReference type="ARBA" id="ARBA00007047"/>
    </source>
</evidence>
<dbReference type="SUPFAM" id="SSF100950">
    <property type="entry name" value="NagB/RpiA/CoA transferase-like"/>
    <property type="match status" value="1"/>
</dbReference>